<accession>A0A1G7P129</accession>
<dbReference type="Gene3D" id="3.40.50.2000">
    <property type="entry name" value="Glycogen Phosphorylase B"/>
    <property type="match status" value="1"/>
</dbReference>
<evidence type="ECO:0000256" key="7">
    <source>
        <dbReference type="ARBA" id="ARBA00022676"/>
    </source>
</evidence>
<comment type="function">
    <text evidence="1 11">Condensation of UDP-2,3-diacylglucosamine and 2,3-diacylglucosamine-1-phosphate to form lipid A disaccharide, a precursor of lipid A, a phosphorylated glycolipid that anchors the lipopolysaccharide to the outer membrane of the cell.</text>
</comment>
<dbReference type="GO" id="GO:0008915">
    <property type="term" value="F:lipid-A-disaccharide synthase activity"/>
    <property type="evidence" value="ECO:0007669"/>
    <property type="project" value="UniProtKB-UniRule"/>
</dbReference>
<evidence type="ECO:0000256" key="10">
    <source>
        <dbReference type="ARBA" id="ARBA00048975"/>
    </source>
</evidence>
<evidence type="ECO:0000256" key="2">
    <source>
        <dbReference type="ARBA" id="ARBA00007868"/>
    </source>
</evidence>
<evidence type="ECO:0000256" key="3">
    <source>
        <dbReference type="ARBA" id="ARBA00012687"/>
    </source>
</evidence>
<comment type="pathway">
    <text evidence="11">Bacterial outer membrane biogenesis; LPS lipid A biosynthesis.</text>
</comment>
<sequence>MADTSQEQRPLRVYLVAGELSGDLLGAGLMRALRALHPDIEFRGVGGPRMASEGLESQIPLERLAIMGLVEVLRHLPALFGFRRQLREDALAWQADIMVGIDYPDFNLRLARQLRDAGMKTVHYVSPSVWAWRQGRVKGIRAAVDRMLTFLPFEASFYQAHQVPVTFVGHPLAEELPLDDDREAAREQLALPEAARVLAVLPGSRRQEIAFNAPTFRDAVALLRQRDPELQVVIPAANAQRRDELAALGIDQAGGFTVLDGEAWAAMTAADAVLLTSGTAALEAMLCHRPMVVAYRHGRLTHWMAQRLVKTRWISLPNLIAQEDIVPELIQEAATSEALADTLWPMLERQAERRQIEERFKALHEALQCGASERAARAVLEVAEHG</sequence>
<dbReference type="OrthoDB" id="9801642at2"/>
<dbReference type="HAMAP" id="MF_00392">
    <property type="entry name" value="LpxB"/>
    <property type="match status" value="1"/>
</dbReference>
<keyword evidence="7 11" id="KW-0328">Glycosyltransferase</keyword>
<evidence type="ECO:0000256" key="6">
    <source>
        <dbReference type="ARBA" id="ARBA00022556"/>
    </source>
</evidence>
<evidence type="ECO:0000256" key="9">
    <source>
        <dbReference type="ARBA" id="ARBA00023098"/>
    </source>
</evidence>
<gene>
    <name evidence="11" type="primary">lpxB</name>
    <name evidence="12" type="ORF">SAMN05216571_10258</name>
</gene>
<keyword evidence="8 11" id="KW-0808">Transferase</keyword>
<dbReference type="STRING" id="284577.SAMN05216571_10258"/>
<dbReference type="EC" id="2.4.1.182" evidence="3 11"/>
<dbReference type="Pfam" id="PF02684">
    <property type="entry name" value="LpxB"/>
    <property type="match status" value="1"/>
</dbReference>
<dbReference type="Proteomes" id="UP000198641">
    <property type="component" value="Unassembled WGS sequence"/>
</dbReference>
<evidence type="ECO:0000256" key="5">
    <source>
        <dbReference type="ARBA" id="ARBA00022516"/>
    </source>
</evidence>
<comment type="similarity">
    <text evidence="2 11">Belongs to the LpxB family.</text>
</comment>
<keyword evidence="5 11" id="KW-0444">Lipid biosynthesis</keyword>
<dbReference type="AlphaFoldDB" id="A0A1G7P129"/>
<dbReference type="PANTHER" id="PTHR30372:SF4">
    <property type="entry name" value="LIPID-A-DISACCHARIDE SYNTHASE, MITOCHONDRIAL-RELATED"/>
    <property type="match status" value="1"/>
</dbReference>
<evidence type="ECO:0000256" key="8">
    <source>
        <dbReference type="ARBA" id="ARBA00022679"/>
    </source>
</evidence>
<dbReference type="GO" id="GO:0009245">
    <property type="term" value="P:lipid A biosynthetic process"/>
    <property type="evidence" value="ECO:0007669"/>
    <property type="project" value="UniProtKB-UniRule"/>
</dbReference>
<evidence type="ECO:0000313" key="13">
    <source>
        <dbReference type="Proteomes" id="UP000198641"/>
    </source>
</evidence>
<dbReference type="GO" id="GO:0005543">
    <property type="term" value="F:phospholipid binding"/>
    <property type="evidence" value="ECO:0007669"/>
    <property type="project" value="TreeGrafter"/>
</dbReference>
<dbReference type="InterPro" id="IPR003835">
    <property type="entry name" value="Glyco_trans_19"/>
</dbReference>
<evidence type="ECO:0000256" key="11">
    <source>
        <dbReference type="HAMAP-Rule" id="MF_00392"/>
    </source>
</evidence>
<dbReference type="SUPFAM" id="SSF53756">
    <property type="entry name" value="UDP-Glycosyltransferase/glycogen phosphorylase"/>
    <property type="match status" value="1"/>
</dbReference>
<dbReference type="EMBL" id="FNCI01000002">
    <property type="protein sequence ID" value="SDF79931.1"/>
    <property type="molecule type" value="Genomic_DNA"/>
</dbReference>
<keyword evidence="13" id="KW-1185">Reference proteome</keyword>
<proteinExistence type="inferred from homology"/>
<reference evidence="12 13" key="1">
    <citation type="submission" date="2016-10" db="EMBL/GenBank/DDBJ databases">
        <authorList>
            <person name="de Groot N.N."/>
        </authorList>
    </citation>
    <scope>NUCLEOTIDE SEQUENCE [LARGE SCALE GENOMIC DNA]</scope>
    <source>
        <strain evidence="12 13">BH539</strain>
    </source>
</reference>
<organism evidence="12 13">
    <name type="scientific">Onishia taeanensis</name>
    <dbReference type="NCBI Taxonomy" id="284577"/>
    <lineage>
        <taxon>Bacteria</taxon>
        <taxon>Pseudomonadati</taxon>
        <taxon>Pseudomonadota</taxon>
        <taxon>Gammaproteobacteria</taxon>
        <taxon>Oceanospirillales</taxon>
        <taxon>Halomonadaceae</taxon>
        <taxon>Onishia</taxon>
    </lineage>
</organism>
<evidence type="ECO:0000256" key="4">
    <source>
        <dbReference type="ARBA" id="ARBA00020902"/>
    </source>
</evidence>
<name>A0A1G7P129_9GAMM</name>
<keyword evidence="6 11" id="KW-0441">Lipid A biosynthesis</keyword>
<dbReference type="RefSeq" id="WP_092522953.1">
    <property type="nucleotide sequence ID" value="NZ_FNCI01000002.1"/>
</dbReference>
<dbReference type="NCBIfam" id="TIGR00215">
    <property type="entry name" value="lpxB"/>
    <property type="match status" value="1"/>
</dbReference>
<dbReference type="UniPathway" id="UPA00973"/>
<dbReference type="PANTHER" id="PTHR30372">
    <property type="entry name" value="LIPID-A-DISACCHARIDE SYNTHASE"/>
    <property type="match status" value="1"/>
</dbReference>
<evidence type="ECO:0000256" key="1">
    <source>
        <dbReference type="ARBA" id="ARBA00002056"/>
    </source>
</evidence>
<comment type="catalytic activity">
    <reaction evidence="10 11">
        <text>a lipid X + a UDP-2-N,3-O-bis[(3R)-3-hydroxyacyl]-alpha-D-glucosamine = a lipid A disaccharide + UDP + H(+)</text>
        <dbReference type="Rhea" id="RHEA:67828"/>
        <dbReference type="ChEBI" id="CHEBI:15378"/>
        <dbReference type="ChEBI" id="CHEBI:58223"/>
        <dbReference type="ChEBI" id="CHEBI:137748"/>
        <dbReference type="ChEBI" id="CHEBI:176338"/>
        <dbReference type="ChEBI" id="CHEBI:176343"/>
        <dbReference type="EC" id="2.4.1.182"/>
    </reaction>
</comment>
<keyword evidence="9 11" id="KW-0443">Lipid metabolism</keyword>
<protein>
    <recommendedName>
        <fullName evidence="4 11">Lipid-A-disaccharide synthase</fullName>
        <ecNumber evidence="3 11">2.4.1.182</ecNumber>
    </recommendedName>
</protein>
<dbReference type="GO" id="GO:0016020">
    <property type="term" value="C:membrane"/>
    <property type="evidence" value="ECO:0007669"/>
    <property type="project" value="GOC"/>
</dbReference>
<evidence type="ECO:0000313" key="12">
    <source>
        <dbReference type="EMBL" id="SDF79931.1"/>
    </source>
</evidence>